<reference evidence="2" key="1">
    <citation type="journal article" date="2015" name="Nature">
        <title>Complex archaea that bridge the gap between prokaryotes and eukaryotes.</title>
        <authorList>
            <person name="Spang A."/>
            <person name="Saw J.H."/>
            <person name="Jorgensen S.L."/>
            <person name="Zaremba-Niedzwiedzka K."/>
            <person name="Martijn J."/>
            <person name="Lind A.E."/>
            <person name="van Eijk R."/>
            <person name="Schleper C."/>
            <person name="Guy L."/>
            <person name="Ettema T.J."/>
        </authorList>
    </citation>
    <scope>NUCLEOTIDE SEQUENCE</scope>
</reference>
<sequence>MSRLYLPIGAQSNPYPNPQTERESLLARLWKTRTLLPGARTMEIQALRDYTVAQEEKIRQGYYGNPNPEPPKPIDPDKHRQDIGALKEYLAYRRRKEKAAGLRP</sequence>
<gene>
    <name evidence="2" type="ORF">LCGC14_3081150</name>
</gene>
<name>A0A0F8X1S2_9ZZZZ</name>
<proteinExistence type="predicted"/>
<evidence type="ECO:0000313" key="2">
    <source>
        <dbReference type="EMBL" id="KKK54790.1"/>
    </source>
</evidence>
<dbReference type="EMBL" id="LAZR01065816">
    <property type="protein sequence ID" value="KKK54790.1"/>
    <property type="molecule type" value="Genomic_DNA"/>
</dbReference>
<organism evidence="2">
    <name type="scientific">marine sediment metagenome</name>
    <dbReference type="NCBI Taxonomy" id="412755"/>
    <lineage>
        <taxon>unclassified sequences</taxon>
        <taxon>metagenomes</taxon>
        <taxon>ecological metagenomes</taxon>
    </lineage>
</organism>
<feature type="region of interest" description="Disordered" evidence="1">
    <location>
        <begin position="58"/>
        <end position="81"/>
    </location>
</feature>
<evidence type="ECO:0000256" key="1">
    <source>
        <dbReference type="SAM" id="MobiDB-lite"/>
    </source>
</evidence>
<protein>
    <submittedName>
        <fullName evidence="2">Uncharacterized protein</fullName>
    </submittedName>
</protein>
<feature type="compositionally biased region" description="Basic and acidic residues" evidence="1">
    <location>
        <begin position="72"/>
        <end position="81"/>
    </location>
</feature>
<feature type="region of interest" description="Disordered" evidence="1">
    <location>
        <begin position="1"/>
        <end position="20"/>
    </location>
</feature>
<dbReference type="AlphaFoldDB" id="A0A0F8X1S2"/>
<comment type="caution">
    <text evidence="2">The sequence shown here is derived from an EMBL/GenBank/DDBJ whole genome shotgun (WGS) entry which is preliminary data.</text>
</comment>
<accession>A0A0F8X1S2</accession>